<evidence type="ECO:0008006" key="5">
    <source>
        <dbReference type="Google" id="ProtNLM"/>
    </source>
</evidence>
<dbReference type="Gene3D" id="3.40.50.1010">
    <property type="entry name" value="5'-nuclease"/>
    <property type="match status" value="1"/>
</dbReference>
<dbReference type="InterPro" id="IPR029060">
    <property type="entry name" value="PIN-like_dom_sf"/>
</dbReference>
<feature type="compositionally biased region" description="Basic residues" evidence="2">
    <location>
        <begin position="713"/>
        <end position="723"/>
    </location>
</feature>
<reference evidence="3 4" key="1">
    <citation type="submission" date="2024-04" db="EMBL/GenBank/DDBJ databases">
        <authorList>
            <person name="Waldvogel A.-M."/>
            <person name="Schoenle A."/>
        </authorList>
    </citation>
    <scope>NUCLEOTIDE SEQUENCE [LARGE SCALE GENOMIC DNA]</scope>
</reference>
<dbReference type="Proteomes" id="UP001497482">
    <property type="component" value="Chromosome 4"/>
</dbReference>
<evidence type="ECO:0000256" key="1">
    <source>
        <dbReference type="ARBA" id="ARBA00009495"/>
    </source>
</evidence>
<keyword evidence="4" id="KW-1185">Reference proteome</keyword>
<evidence type="ECO:0000313" key="4">
    <source>
        <dbReference type="Proteomes" id="UP001497482"/>
    </source>
</evidence>
<dbReference type="PANTHER" id="PTHR15976">
    <property type="entry name" value="CONSTITUTIVE COACTIVATOR OF PEROXISOME PROLIFERATOR-ACTIVATED RECEPTOR GAMMA"/>
    <property type="match status" value="1"/>
</dbReference>
<dbReference type="SUPFAM" id="SSF88723">
    <property type="entry name" value="PIN domain-like"/>
    <property type="match status" value="1"/>
</dbReference>
<dbReference type="PANTHER" id="PTHR15976:SF17">
    <property type="entry name" value="CONSTITUTIVE COACTIVATOR OF PEROXISOME PROLIFERATOR-ACTIVATED RECEPTOR GAMMA"/>
    <property type="match status" value="1"/>
</dbReference>
<dbReference type="CDD" id="cd18672">
    <property type="entry name" value="PIN_FAM120B-like"/>
    <property type="match status" value="1"/>
</dbReference>
<dbReference type="GO" id="GO:0005634">
    <property type="term" value="C:nucleus"/>
    <property type="evidence" value="ECO:0007669"/>
    <property type="project" value="TreeGrafter"/>
</dbReference>
<protein>
    <recommendedName>
        <fullName evidence="5">Constitutive coactivator of peroxisome proliferator-activated receptor gamma</fullName>
    </recommendedName>
</protein>
<evidence type="ECO:0000256" key="2">
    <source>
        <dbReference type="SAM" id="MobiDB-lite"/>
    </source>
</evidence>
<name>A0AAV2LRY4_KNICA</name>
<dbReference type="AlphaFoldDB" id="A0AAV2LRY4"/>
<comment type="similarity">
    <text evidence="1">Belongs to the constitutive coactivator of PPAR-gamma family.</text>
</comment>
<proteinExistence type="inferred from homology"/>
<feature type="region of interest" description="Disordered" evidence="2">
    <location>
        <begin position="639"/>
        <end position="733"/>
    </location>
</feature>
<gene>
    <name evidence="3" type="ORF">KC01_LOCUS31522</name>
</gene>
<organism evidence="3 4">
    <name type="scientific">Knipowitschia caucasica</name>
    <name type="common">Caucasian dwarf goby</name>
    <name type="synonym">Pomatoschistus caucasicus</name>
    <dbReference type="NCBI Taxonomy" id="637954"/>
    <lineage>
        <taxon>Eukaryota</taxon>
        <taxon>Metazoa</taxon>
        <taxon>Chordata</taxon>
        <taxon>Craniata</taxon>
        <taxon>Vertebrata</taxon>
        <taxon>Euteleostomi</taxon>
        <taxon>Actinopterygii</taxon>
        <taxon>Neopterygii</taxon>
        <taxon>Teleostei</taxon>
        <taxon>Neoteleostei</taxon>
        <taxon>Acanthomorphata</taxon>
        <taxon>Gobiaria</taxon>
        <taxon>Gobiiformes</taxon>
        <taxon>Gobioidei</taxon>
        <taxon>Gobiidae</taxon>
        <taxon>Gobiinae</taxon>
        <taxon>Knipowitschia</taxon>
    </lineage>
</organism>
<dbReference type="EMBL" id="OZ035826">
    <property type="protein sequence ID" value="CAL1603925.1"/>
    <property type="molecule type" value="Genomic_DNA"/>
</dbReference>
<feature type="compositionally biased region" description="Polar residues" evidence="2">
    <location>
        <begin position="688"/>
        <end position="701"/>
    </location>
</feature>
<sequence>MWAAVCFISKPYEVNTPSVRVWCKRDSLNGSERELAKQHASAHNQKFPALVVDGMACLRHWYSCKCWVSGGQWKEYIDILKSWVEAFAAAGIRLVFFFDGVVEERKRMSWIKMRHRVNGDVCKIFTHIKAYGEQPGEQMFVLPSGLATFTRFALKSLGQEVFCSTREADYEICSYAREHNCMGILGQDTDLIIFDSAPYLSSAKLNIDTLTTMLYDRKRLCQVLGLEVFHLPLLACLLGNDVVSEERMQHIRKEALAKYRQLNFPPYTGSEQGQMIFAVSQLVRTCSESHEDIIPRFLKMIPEYKELLESGIQSYLLCEQTKHLSHDTTDHPAAVYQKYVSPAILQACREKHVAAEGFMVYSVVSEGVVECSNSLEDDAETELLPQALVYKPCRQRMYGILLMQDFNVVDVSPPPIKEWFVYPQKHLKEPEMVPPVPLNTQYDHPGLDMLWFGKNKEVSTLRRACFLAILDLSEFTELYEMTEEHLFVTLCLVTYIALQVKTLSQEDVDAYLSQAVCLAQKSPQELQQIKLPFLSSRGVQLGCLYVRGLSYLLGANCTSGGALSSAALMPWNSFDGQLFQSKYLLAHSGVEDMVLLLDNDGSCLNVFHHLRNKVQEVCLKRGRTLQSCPRRHTVQSAKVEHHMAVGNQSEQRGSYHSAERWRGRGEAKRREHTFGNSYRGRHSRGIYPSTSYHPDSHSQQYSDREVPTNRINSRGRFRSKYHLAPRWSRPPAP</sequence>
<accession>A0AAV2LRY4</accession>
<feature type="compositionally biased region" description="Basic and acidic residues" evidence="2">
    <location>
        <begin position="657"/>
        <end position="673"/>
    </location>
</feature>
<dbReference type="InterPro" id="IPR026784">
    <property type="entry name" value="Coact_PPARg"/>
</dbReference>
<evidence type="ECO:0000313" key="3">
    <source>
        <dbReference type="EMBL" id="CAL1603925.1"/>
    </source>
</evidence>